<reference evidence="2 3" key="1">
    <citation type="submission" date="2018-07" db="EMBL/GenBank/DDBJ databases">
        <title>Streptomyces species from bats.</title>
        <authorList>
            <person name="Dunlap C."/>
        </authorList>
    </citation>
    <scope>NUCLEOTIDE SEQUENCE [LARGE SCALE GENOMIC DNA]</scope>
    <source>
        <strain evidence="2 3">AC230</strain>
    </source>
</reference>
<evidence type="ECO:0000256" key="1">
    <source>
        <dbReference type="SAM" id="MobiDB-lite"/>
    </source>
</evidence>
<evidence type="ECO:0000313" key="3">
    <source>
        <dbReference type="Proteomes" id="UP000253741"/>
    </source>
</evidence>
<accession>A0A370BI32</accession>
<evidence type="ECO:0000313" key="2">
    <source>
        <dbReference type="EMBL" id="RDG39443.1"/>
    </source>
</evidence>
<gene>
    <name evidence="2" type="ORF">DVH02_03930</name>
</gene>
<protein>
    <submittedName>
        <fullName evidence="2">Uncharacterized protein</fullName>
    </submittedName>
</protein>
<feature type="region of interest" description="Disordered" evidence="1">
    <location>
        <begin position="37"/>
        <end position="64"/>
    </location>
</feature>
<comment type="caution">
    <text evidence="2">The sequence shown here is derived from an EMBL/GenBank/DDBJ whole genome shotgun (WGS) entry which is preliminary data.</text>
</comment>
<keyword evidence="3" id="KW-1185">Reference proteome</keyword>
<dbReference type="AlphaFoldDB" id="A0A370BI32"/>
<organism evidence="2 3">
    <name type="scientific">Streptomyces corynorhini</name>
    <dbReference type="NCBI Taxonomy" id="2282652"/>
    <lineage>
        <taxon>Bacteria</taxon>
        <taxon>Bacillati</taxon>
        <taxon>Actinomycetota</taxon>
        <taxon>Actinomycetes</taxon>
        <taxon>Kitasatosporales</taxon>
        <taxon>Streptomycetaceae</taxon>
        <taxon>Streptomyces</taxon>
    </lineage>
</organism>
<proteinExistence type="predicted"/>
<feature type="region of interest" description="Disordered" evidence="1">
    <location>
        <begin position="1"/>
        <end position="23"/>
    </location>
</feature>
<dbReference type="Proteomes" id="UP000253741">
    <property type="component" value="Unassembled WGS sequence"/>
</dbReference>
<dbReference type="EMBL" id="QQNA01000021">
    <property type="protein sequence ID" value="RDG39443.1"/>
    <property type="molecule type" value="Genomic_DNA"/>
</dbReference>
<sequence>MNSEKTTMDGPPRLMLPPELPRPAKGCDVCAALAKQRQEARDRGDYSAATDANVEISNHPHRTR</sequence>
<name>A0A370BI32_9ACTN</name>